<dbReference type="EC" id="3.6.4.12" evidence="10"/>
<evidence type="ECO:0000256" key="1">
    <source>
        <dbReference type="ARBA" id="ARBA00004123"/>
    </source>
</evidence>
<keyword evidence="5 10" id="KW-0378">Hydrolase</keyword>
<dbReference type="WBParaSite" id="GPUH_0000897001-mRNA-1">
    <property type="protein sequence ID" value="GPUH_0000897001-mRNA-1"/>
    <property type="gene ID" value="GPUH_0000897001"/>
</dbReference>
<dbReference type="GO" id="GO:0003677">
    <property type="term" value="F:DNA binding"/>
    <property type="evidence" value="ECO:0007669"/>
    <property type="project" value="UniProtKB-KW"/>
</dbReference>
<dbReference type="PRINTS" id="PR01662">
    <property type="entry name" value="MCMPROTEIN6"/>
</dbReference>
<dbReference type="GO" id="GO:0003678">
    <property type="term" value="F:DNA helicase activity"/>
    <property type="evidence" value="ECO:0007669"/>
    <property type="project" value="UniProtKB-EC"/>
</dbReference>
<comment type="similarity">
    <text evidence="2 10">Belongs to the MCM family.</text>
</comment>
<keyword evidence="7 10" id="KW-0067">ATP-binding</keyword>
<keyword evidence="8 10" id="KW-0238">DNA-binding</keyword>
<accession>A0A183DJR9</accession>
<dbReference type="AlphaFoldDB" id="A0A183DJR9"/>
<reference evidence="11 12" key="2">
    <citation type="submission" date="2018-11" db="EMBL/GenBank/DDBJ databases">
        <authorList>
            <consortium name="Pathogen Informatics"/>
        </authorList>
    </citation>
    <scope>NUCLEOTIDE SEQUENCE [LARGE SCALE GENOMIC DNA]</scope>
</reference>
<evidence type="ECO:0000256" key="4">
    <source>
        <dbReference type="ARBA" id="ARBA00022741"/>
    </source>
</evidence>
<evidence type="ECO:0000256" key="6">
    <source>
        <dbReference type="ARBA" id="ARBA00022806"/>
    </source>
</evidence>
<evidence type="ECO:0000313" key="12">
    <source>
        <dbReference type="Proteomes" id="UP000271098"/>
    </source>
</evidence>
<evidence type="ECO:0000256" key="3">
    <source>
        <dbReference type="ARBA" id="ARBA00022705"/>
    </source>
</evidence>
<dbReference type="InterPro" id="IPR008049">
    <property type="entry name" value="MCM6"/>
</dbReference>
<evidence type="ECO:0000256" key="10">
    <source>
        <dbReference type="RuleBase" id="RU368064"/>
    </source>
</evidence>
<keyword evidence="6 10" id="KW-0347">Helicase</keyword>
<comment type="subcellular location">
    <subcellularLocation>
        <location evidence="1 10">Nucleus</location>
    </subcellularLocation>
</comment>
<name>A0A183DJR9_9BILA</name>
<comment type="catalytic activity">
    <reaction evidence="10">
        <text>ATP + H2O = ADP + phosphate + H(+)</text>
        <dbReference type="Rhea" id="RHEA:13065"/>
        <dbReference type="ChEBI" id="CHEBI:15377"/>
        <dbReference type="ChEBI" id="CHEBI:15378"/>
        <dbReference type="ChEBI" id="CHEBI:30616"/>
        <dbReference type="ChEBI" id="CHEBI:43474"/>
        <dbReference type="ChEBI" id="CHEBI:456216"/>
        <dbReference type="EC" id="3.6.4.12"/>
    </reaction>
</comment>
<dbReference type="OrthoDB" id="1744952at2759"/>
<keyword evidence="10" id="KW-0131">Cell cycle</keyword>
<dbReference type="Gene3D" id="2.40.50.140">
    <property type="entry name" value="Nucleic acid-binding proteins"/>
    <property type="match status" value="1"/>
</dbReference>
<dbReference type="SUPFAM" id="SSF50249">
    <property type="entry name" value="Nucleic acid-binding proteins"/>
    <property type="match status" value="1"/>
</dbReference>
<dbReference type="FunFam" id="2.20.28.10:FF:000003">
    <property type="entry name" value="DNA helicase"/>
    <property type="match status" value="1"/>
</dbReference>
<reference evidence="13" key="1">
    <citation type="submission" date="2016-06" db="UniProtKB">
        <authorList>
            <consortium name="WormBaseParasite"/>
        </authorList>
    </citation>
    <scope>IDENTIFICATION</scope>
</reference>
<keyword evidence="4 10" id="KW-0547">Nucleotide-binding</keyword>
<dbReference type="GO" id="GO:0042555">
    <property type="term" value="C:MCM complex"/>
    <property type="evidence" value="ECO:0007669"/>
    <property type="project" value="UniProtKB-UniRule"/>
</dbReference>
<comment type="function">
    <text evidence="10">Acts as component of the MCM2-7 complex (MCM complex) which is the replicative helicase essential for 'once per cell cycle' DNA replication initiation and elongation in eukaryotic cells. The active ATPase sites in the MCM2-7 ring are formed through the interaction surfaces of two neighboring subunits such that a critical structure of a conserved arginine finger motif is provided in trans relative to the ATP-binding site of the Walker A box of the adjacent subunit. The six ATPase active sites, however, are likely to contribute differentially to the complex helicase activity.</text>
</comment>
<keyword evidence="12" id="KW-1185">Reference proteome</keyword>
<evidence type="ECO:0000256" key="5">
    <source>
        <dbReference type="ARBA" id="ARBA00022801"/>
    </source>
</evidence>
<keyword evidence="9" id="KW-0539">Nucleus</keyword>
<dbReference type="InterPro" id="IPR012340">
    <property type="entry name" value="NA-bd_OB-fold"/>
</dbReference>
<keyword evidence="3 10" id="KW-0235">DNA replication</keyword>
<proteinExistence type="inferred from homology"/>
<dbReference type="Proteomes" id="UP000271098">
    <property type="component" value="Unassembled WGS sequence"/>
</dbReference>
<evidence type="ECO:0000313" key="13">
    <source>
        <dbReference type="WBParaSite" id="GPUH_0000897001-mRNA-1"/>
    </source>
</evidence>
<dbReference type="GO" id="GO:0006270">
    <property type="term" value="P:DNA replication initiation"/>
    <property type="evidence" value="ECO:0007669"/>
    <property type="project" value="UniProtKB-UniRule"/>
</dbReference>
<dbReference type="GO" id="GO:0016787">
    <property type="term" value="F:hydrolase activity"/>
    <property type="evidence" value="ECO:0007669"/>
    <property type="project" value="UniProtKB-KW"/>
</dbReference>
<dbReference type="GO" id="GO:0005634">
    <property type="term" value="C:nucleus"/>
    <property type="evidence" value="ECO:0007669"/>
    <property type="project" value="UniProtKB-SubCell"/>
</dbReference>
<evidence type="ECO:0000256" key="2">
    <source>
        <dbReference type="ARBA" id="ARBA00008010"/>
    </source>
</evidence>
<protein>
    <recommendedName>
        <fullName evidence="10">DNA replication licensing factor MCM6</fullName>
        <ecNumber evidence="10">3.6.4.12</ecNumber>
    </recommendedName>
</protein>
<organism evidence="13">
    <name type="scientific">Gongylonema pulchrum</name>
    <dbReference type="NCBI Taxonomy" id="637853"/>
    <lineage>
        <taxon>Eukaryota</taxon>
        <taxon>Metazoa</taxon>
        <taxon>Ecdysozoa</taxon>
        <taxon>Nematoda</taxon>
        <taxon>Chromadorea</taxon>
        <taxon>Rhabditida</taxon>
        <taxon>Spirurina</taxon>
        <taxon>Spiruromorpha</taxon>
        <taxon>Spiruroidea</taxon>
        <taxon>Gongylonematidae</taxon>
        <taxon>Gongylonema</taxon>
    </lineage>
</organism>
<evidence type="ECO:0000256" key="9">
    <source>
        <dbReference type="ARBA" id="ARBA00023242"/>
    </source>
</evidence>
<gene>
    <name evidence="11" type="ORF">GPUH_LOCUS8957</name>
</gene>
<evidence type="ECO:0000313" key="11">
    <source>
        <dbReference type="EMBL" id="VDK66640.1"/>
    </source>
</evidence>
<evidence type="ECO:0000256" key="8">
    <source>
        <dbReference type="ARBA" id="ARBA00023125"/>
    </source>
</evidence>
<sequence length="154" mass="17273">MFANLQPAQCSNQQCSNRNRFQLDIYESSFIDFQASYLDVIVRGELVETVQPGDRCDFVGTLIVIPDVAQLSAPGLRAQVTSGNRRRGLGSEQEGVTGLKALGVRDMNYKLAFLACNVTSSIPSVKFNVHFIHGLNLCIFPPIFWHWFMTKLRC</sequence>
<dbReference type="GO" id="GO:0005524">
    <property type="term" value="F:ATP binding"/>
    <property type="evidence" value="ECO:0007669"/>
    <property type="project" value="UniProtKB-UniRule"/>
</dbReference>
<evidence type="ECO:0000256" key="7">
    <source>
        <dbReference type="ARBA" id="ARBA00022840"/>
    </source>
</evidence>
<comment type="subunit">
    <text evidence="10">Component of the MCM2-7 complex.</text>
</comment>
<dbReference type="EMBL" id="UYRT01027701">
    <property type="protein sequence ID" value="VDK66640.1"/>
    <property type="molecule type" value="Genomic_DNA"/>
</dbReference>